<gene>
    <name evidence="1" type="ORF">C4D60_Mb11t20020</name>
</gene>
<reference evidence="1 2" key="1">
    <citation type="journal article" date="2019" name="Nat. Plants">
        <title>Genome sequencing of Musa balbisiana reveals subgenome evolution and function divergence in polyploid bananas.</title>
        <authorList>
            <person name="Yao X."/>
        </authorList>
    </citation>
    <scope>NUCLEOTIDE SEQUENCE [LARGE SCALE GENOMIC DNA]</scope>
    <source>
        <strain evidence="2">cv. DH-PKW</strain>
        <tissue evidence="1">Leaves</tissue>
    </source>
</reference>
<dbReference type="Proteomes" id="UP000317650">
    <property type="component" value="Chromosome 11"/>
</dbReference>
<comment type="caution">
    <text evidence="1">The sequence shown here is derived from an EMBL/GenBank/DDBJ whole genome shotgun (WGS) entry which is preliminary data.</text>
</comment>
<accession>A0A4S8J728</accession>
<dbReference type="EMBL" id="PYDT01000007">
    <property type="protein sequence ID" value="THU56704.1"/>
    <property type="molecule type" value="Genomic_DNA"/>
</dbReference>
<protein>
    <submittedName>
        <fullName evidence="1">Uncharacterized protein</fullName>
    </submittedName>
</protein>
<dbReference type="AlphaFoldDB" id="A0A4S8J728"/>
<evidence type="ECO:0000313" key="1">
    <source>
        <dbReference type="EMBL" id="THU56704.1"/>
    </source>
</evidence>
<organism evidence="1 2">
    <name type="scientific">Musa balbisiana</name>
    <name type="common">Banana</name>
    <dbReference type="NCBI Taxonomy" id="52838"/>
    <lineage>
        <taxon>Eukaryota</taxon>
        <taxon>Viridiplantae</taxon>
        <taxon>Streptophyta</taxon>
        <taxon>Embryophyta</taxon>
        <taxon>Tracheophyta</taxon>
        <taxon>Spermatophyta</taxon>
        <taxon>Magnoliopsida</taxon>
        <taxon>Liliopsida</taxon>
        <taxon>Zingiberales</taxon>
        <taxon>Musaceae</taxon>
        <taxon>Musa</taxon>
    </lineage>
</organism>
<sequence>MKFSYRELNWNASPGPWTESITTCSFLKERPTFLIFREGQRIERRSYDNITSKASRCIF</sequence>
<evidence type="ECO:0000313" key="2">
    <source>
        <dbReference type="Proteomes" id="UP000317650"/>
    </source>
</evidence>
<name>A0A4S8J728_MUSBA</name>
<proteinExistence type="predicted"/>
<keyword evidence="2" id="KW-1185">Reference proteome</keyword>